<comment type="caution">
    <text evidence="1">The sequence shown here is derived from an EMBL/GenBank/DDBJ whole genome shotgun (WGS) entry which is preliminary data.</text>
</comment>
<dbReference type="AlphaFoldDB" id="A0A0F9C658"/>
<organism evidence="1">
    <name type="scientific">marine sediment metagenome</name>
    <dbReference type="NCBI Taxonomy" id="412755"/>
    <lineage>
        <taxon>unclassified sequences</taxon>
        <taxon>metagenomes</taxon>
        <taxon>ecological metagenomes</taxon>
    </lineage>
</organism>
<dbReference type="SUPFAM" id="SSF55961">
    <property type="entry name" value="Bet v1-like"/>
    <property type="match status" value="1"/>
</dbReference>
<name>A0A0F9C658_9ZZZZ</name>
<reference evidence="1" key="1">
    <citation type="journal article" date="2015" name="Nature">
        <title>Complex archaea that bridge the gap between prokaryotes and eukaryotes.</title>
        <authorList>
            <person name="Spang A."/>
            <person name="Saw J.H."/>
            <person name="Jorgensen S.L."/>
            <person name="Zaremba-Niedzwiedzka K."/>
            <person name="Martijn J."/>
            <person name="Lind A.E."/>
            <person name="van Eijk R."/>
            <person name="Schleper C."/>
            <person name="Guy L."/>
            <person name="Ettema T.J."/>
        </authorList>
    </citation>
    <scope>NUCLEOTIDE SEQUENCE</scope>
</reference>
<dbReference type="EMBL" id="LAZR01048343">
    <property type="protein sequence ID" value="KKK92151.1"/>
    <property type="molecule type" value="Genomic_DNA"/>
</dbReference>
<sequence length="116" mass="13483">MAICISQTQTLQCSAELVVATLLDHEHLDRFFNASFATLPAHTGIWRRQVKMLGYQFIEHVEHTEQYSIEYYIAGQSPVKNHHAKIHLTPLKSGCQLVYVINCDAKFWQPTWLLRR</sequence>
<dbReference type="Pfam" id="PF10604">
    <property type="entry name" value="Polyketide_cyc2"/>
    <property type="match status" value="1"/>
</dbReference>
<accession>A0A0F9C658</accession>
<evidence type="ECO:0000313" key="1">
    <source>
        <dbReference type="EMBL" id="KKK92151.1"/>
    </source>
</evidence>
<protein>
    <submittedName>
        <fullName evidence="1">Uncharacterized protein</fullName>
    </submittedName>
</protein>
<dbReference type="InterPro" id="IPR019587">
    <property type="entry name" value="Polyketide_cyclase/dehydratase"/>
</dbReference>
<proteinExistence type="predicted"/>
<gene>
    <name evidence="1" type="ORF">LCGC14_2705780</name>
</gene>